<dbReference type="EMBL" id="JAPDRP010000014">
    <property type="protein sequence ID" value="KAJ9641963.1"/>
    <property type="molecule type" value="Genomic_DNA"/>
</dbReference>
<dbReference type="Proteomes" id="UP001172680">
    <property type="component" value="Unassembled WGS sequence"/>
</dbReference>
<name>A0ACC2Z355_9PEZI</name>
<organism evidence="1 2">
    <name type="scientific">Coniosporium tulheliwenetii</name>
    <dbReference type="NCBI Taxonomy" id="3383036"/>
    <lineage>
        <taxon>Eukaryota</taxon>
        <taxon>Fungi</taxon>
        <taxon>Dikarya</taxon>
        <taxon>Ascomycota</taxon>
        <taxon>Pezizomycotina</taxon>
        <taxon>Dothideomycetes</taxon>
        <taxon>Dothideomycetes incertae sedis</taxon>
        <taxon>Coniosporium</taxon>
    </lineage>
</organism>
<comment type="caution">
    <text evidence="1">The sequence shown here is derived from an EMBL/GenBank/DDBJ whole genome shotgun (WGS) entry which is preliminary data.</text>
</comment>
<gene>
    <name evidence="1" type="ORF">H2199_005178</name>
</gene>
<accession>A0ACC2Z355</accession>
<sequence>MRFTSLSSDDGVLTTIASSGDINLTDLSTIASGGDGAPVGTATSGVPVNYASISSAVLAQVGDFTTTNLADYVTVPTSPPTSIPRISAAVNKENPAYPPGVLPKTRGPAPLLGKRQAYYKDTRNQPTLKGYTSAFAGLQGATQAKGYLTYETLKTYDPAACATFCNSVKMCQFFNIYYERNKDAAGNPIDIIKCSAYSLFQTSATATNKGQWRGTFQILITGSNGYNKATNSQAPPGYTLEDFGNAAINAPLYDRTGQSTFIQPIYLDQYDPALCAAACDSQTDYNKRHSEDGCNFKACVFANLYILSENGVPKTTVCALYTQGWGSTHAVNSGYSTSTDVYLVSNSIGLTNTIAATMYPQTCSICEPKNAELIPKTLGSTDLATWADWSAVEIDGTFTYHSTYGRCAVGSTVYVSYDKAPTDIFVYYAVPNSNTVGCASTGYIYHVDSGLCLTQSKTSESAPMYVRRTTTLQPCDISDTAPPMSQKYCHNSLILTTYYPDQCYTFYGDGAFDLDYEWYGLGPGYKEGAYLDISPNTYVSRPGGVGCMWMRIDGRQK</sequence>
<protein>
    <submittedName>
        <fullName evidence="1">Uncharacterized protein</fullName>
    </submittedName>
</protein>
<evidence type="ECO:0000313" key="1">
    <source>
        <dbReference type="EMBL" id="KAJ9641963.1"/>
    </source>
</evidence>
<keyword evidence="2" id="KW-1185">Reference proteome</keyword>
<reference evidence="1" key="1">
    <citation type="submission" date="2022-10" db="EMBL/GenBank/DDBJ databases">
        <title>Culturing micro-colonial fungi from biological soil crusts in the Mojave desert and describing Neophaeococcomyces mojavensis, and introducing the new genera and species Taxawa tesnikishii.</title>
        <authorList>
            <person name="Kurbessoian T."/>
            <person name="Stajich J.E."/>
        </authorList>
    </citation>
    <scope>NUCLEOTIDE SEQUENCE</scope>
    <source>
        <strain evidence="1">JES_115</strain>
    </source>
</reference>
<evidence type="ECO:0000313" key="2">
    <source>
        <dbReference type="Proteomes" id="UP001172680"/>
    </source>
</evidence>
<proteinExistence type="predicted"/>